<dbReference type="Pfam" id="PF08808">
    <property type="entry name" value="RES"/>
    <property type="match status" value="1"/>
</dbReference>
<gene>
    <name evidence="2" type="ORF">CLPUN_16220</name>
</gene>
<evidence type="ECO:0000259" key="1">
    <source>
        <dbReference type="SMART" id="SM00953"/>
    </source>
</evidence>
<proteinExistence type="predicted"/>
<reference evidence="2 3" key="1">
    <citation type="submission" date="2016-05" db="EMBL/GenBank/DDBJ databases">
        <title>Microbial solvent formation.</title>
        <authorList>
            <person name="Poehlein A."/>
            <person name="Montoya Solano J.D."/>
            <person name="Flitsch S."/>
            <person name="Krabben P."/>
            <person name="Duerre P."/>
            <person name="Daniel R."/>
        </authorList>
    </citation>
    <scope>NUCLEOTIDE SEQUENCE [LARGE SCALE GENOMIC DNA]</scope>
    <source>
        <strain evidence="2 3">DSM 2619</strain>
    </source>
</reference>
<dbReference type="Proteomes" id="UP000190890">
    <property type="component" value="Unassembled WGS sequence"/>
</dbReference>
<dbReference type="SMART" id="SM00953">
    <property type="entry name" value="RES"/>
    <property type="match status" value="1"/>
</dbReference>
<feature type="domain" description="RES" evidence="1">
    <location>
        <begin position="168"/>
        <end position="315"/>
    </location>
</feature>
<accession>A0A1S8TPZ4</accession>
<sequence length="354" mass="41798">MKILGEHMYKQITSIFRILKNERWDEQKGAYFHKERDWMLRTESIAGVMEDYGVFNGFEWEKVKEITEKIFHEYDNDIDVLGEFCSKYSDYEEYNSYLGFNWKQFSENVKYYGRFNNKQNYEMLKKFDKLIKEFTISFKDKSMYRARINVRDMAERDKNKYGEILGPAPSGLCKENRLSPKGISYMYLAESINTALAECRAITGDKALIGEFVPKRELFLFDLSKDDFCHSIFDENFDGMYDCYALVLQKISKEISRPIGNNEDTLKYIPSQVFAEYIRDKGLDGIIYKSSLSSKKNYVLFYGADESNKFVLGSKIPCFKEIVELKDYQYVKILPLDIKYVCEKTLPFMDCFDD</sequence>
<dbReference type="AlphaFoldDB" id="A0A1S8TPZ4"/>
<dbReference type="OrthoDB" id="648213at2"/>
<dbReference type="EMBL" id="LZZM01000099">
    <property type="protein sequence ID" value="OOM79672.1"/>
    <property type="molecule type" value="Genomic_DNA"/>
</dbReference>
<organism evidence="2 3">
    <name type="scientific">Clostridium puniceum</name>
    <dbReference type="NCBI Taxonomy" id="29367"/>
    <lineage>
        <taxon>Bacteria</taxon>
        <taxon>Bacillati</taxon>
        <taxon>Bacillota</taxon>
        <taxon>Clostridia</taxon>
        <taxon>Eubacteriales</taxon>
        <taxon>Clostridiaceae</taxon>
        <taxon>Clostridium</taxon>
    </lineage>
</organism>
<evidence type="ECO:0000313" key="3">
    <source>
        <dbReference type="Proteomes" id="UP000190890"/>
    </source>
</evidence>
<keyword evidence="3" id="KW-1185">Reference proteome</keyword>
<name>A0A1S8TPZ4_9CLOT</name>
<comment type="caution">
    <text evidence="2">The sequence shown here is derived from an EMBL/GenBank/DDBJ whole genome shotgun (WGS) entry which is preliminary data.</text>
</comment>
<dbReference type="InterPro" id="IPR014914">
    <property type="entry name" value="RES_dom"/>
</dbReference>
<protein>
    <submittedName>
        <fullName evidence="2">RES domain protein</fullName>
    </submittedName>
</protein>
<evidence type="ECO:0000313" key="2">
    <source>
        <dbReference type="EMBL" id="OOM79672.1"/>
    </source>
</evidence>